<feature type="domain" description="XRCC4 coiled-coil" evidence="7">
    <location>
        <begin position="125"/>
        <end position="195"/>
    </location>
</feature>
<evidence type="ECO:0000256" key="3">
    <source>
        <dbReference type="ARBA" id="ARBA00023204"/>
    </source>
</evidence>
<name>A0A9N9R475_9NEOP</name>
<dbReference type="Pfam" id="PF21924">
    <property type="entry name" value="XRCC4_CC"/>
    <property type="match status" value="1"/>
</dbReference>
<dbReference type="OrthoDB" id="8064436at2759"/>
<dbReference type="InterPro" id="IPR053962">
    <property type="entry name" value="XRCC4_CC"/>
</dbReference>
<evidence type="ECO:0000256" key="5">
    <source>
        <dbReference type="SAM" id="Coils"/>
    </source>
</evidence>
<comment type="subcellular location">
    <subcellularLocation>
        <location evidence="1">Nucleus</location>
    </subcellularLocation>
</comment>
<dbReference type="Gene3D" id="1.20.5.370">
    <property type="match status" value="1"/>
</dbReference>
<dbReference type="AlphaFoldDB" id="A0A9N9R475"/>
<dbReference type="InterPro" id="IPR014751">
    <property type="entry name" value="XRCC4-like_C"/>
</dbReference>
<dbReference type="PANTHER" id="PTHR28559">
    <property type="entry name" value="DNA REPAIR PROTEIN XRCC4"/>
    <property type="match status" value="1"/>
</dbReference>
<feature type="coiled-coil region" evidence="5">
    <location>
        <begin position="121"/>
        <end position="176"/>
    </location>
</feature>
<dbReference type="GO" id="GO:0010165">
    <property type="term" value="P:response to X-ray"/>
    <property type="evidence" value="ECO:0007669"/>
    <property type="project" value="TreeGrafter"/>
</dbReference>
<evidence type="ECO:0000256" key="2">
    <source>
        <dbReference type="ARBA" id="ARBA00022763"/>
    </source>
</evidence>
<dbReference type="PANTHER" id="PTHR28559:SF1">
    <property type="entry name" value="DNA REPAIR PROTEIN XRCC4"/>
    <property type="match status" value="1"/>
</dbReference>
<dbReference type="GO" id="GO:0003677">
    <property type="term" value="F:DNA binding"/>
    <property type="evidence" value="ECO:0007669"/>
    <property type="project" value="InterPro"/>
</dbReference>
<dbReference type="GO" id="GO:0006303">
    <property type="term" value="P:double-strand break repair via nonhomologous end joining"/>
    <property type="evidence" value="ECO:0007669"/>
    <property type="project" value="TreeGrafter"/>
</dbReference>
<dbReference type="InterPro" id="IPR010585">
    <property type="entry name" value="DNA_repair_prot_XRCC4"/>
</dbReference>
<dbReference type="InterPro" id="IPR053961">
    <property type="entry name" value="XRCC4_N"/>
</dbReference>
<dbReference type="GO" id="GO:0032807">
    <property type="term" value="C:DNA ligase IV complex"/>
    <property type="evidence" value="ECO:0007669"/>
    <property type="project" value="TreeGrafter"/>
</dbReference>
<keyword evidence="3" id="KW-0234">DNA repair</keyword>
<feature type="domain" description="XRCC4 N-terminal" evidence="6">
    <location>
        <begin position="21"/>
        <end position="116"/>
    </location>
</feature>
<keyword evidence="2" id="KW-0227">DNA damage</keyword>
<proteinExistence type="predicted"/>
<evidence type="ECO:0000259" key="7">
    <source>
        <dbReference type="Pfam" id="PF21924"/>
    </source>
</evidence>
<accession>A0A9N9R475</accession>
<dbReference type="Pfam" id="PF06632">
    <property type="entry name" value="XRCC4"/>
    <property type="match status" value="1"/>
</dbReference>
<dbReference type="Proteomes" id="UP001153714">
    <property type="component" value="Chromosome 2"/>
</dbReference>
<dbReference type="SUPFAM" id="SSF58022">
    <property type="entry name" value="XRCC4, C-terminal oligomerization domain"/>
    <property type="match status" value="1"/>
</dbReference>
<dbReference type="GO" id="GO:0005958">
    <property type="term" value="C:DNA-dependent protein kinase-DNA ligase 4 complex"/>
    <property type="evidence" value="ECO:0007669"/>
    <property type="project" value="TreeGrafter"/>
</dbReference>
<dbReference type="Gene3D" id="2.170.210.10">
    <property type="entry name" value="DNA double-strand break repair and VJ recombination XRCC4, N-terminal"/>
    <property type="match status" value="1"/>
</dbReference>
<evidence type="ECO:0000256" key="4">
    <source>
        <dbReference type="ARBA" id="ARBA00023242"/>
    </source>
</evidence>
<dbReference type="GO" id="GO:0006310">
    <property type="term" value="P:DNA recombination"/>
    <property type="evidence" value="ECO:0007669"/>
    <property type="project" value="InterPro"/>
</dbReference>
<keyword evidence="9" id="KW-1185">Reference proteome</keyword>
<keyword evidence="4" id="KW-0539">Nucleus</keyword>
<reference evidence="8" key="1">
    <citation type="submission" date="2021-12" db="EMBL/GenBank/DDBJ databases">
        <authorList>
            <person name="King R."/>
        </authorList>
    </citation>
    <scope>NUCLEOTIDE SEQUENCE</scope>
</reference>
<dbReference type="InterPro" id="IPR038051">
    <property type="entry name" value="XRCC4-like_N_sf"/>
</dbReference>
<organism evidence="8 9">
    <name type="scientific">Diatraea saccharalis</name>
    <name type="common">sugarcane borer</name>
    <dbReference type="NCBI Taxonomy" id="40085"/>
    <lineage>
        <taxon>Eukaryota</taxon>
        <taxon>Metazoa</taxon>
        <taxon>Ecdysozoa</taxon>
        <taxon>Arthropoda</taxon>
        <taxon>Hexapoda</taxon>
        <taxon>Insecta</taxon>
        <taxon>Pterygota</taxon>
        <taxon>Neoptera</taxon>
        <taxon>Endopterygota</taxon>
        <taxon>Lepidoptera</taxon>
        <taxon>Glossata</taxon>
        <taxon>Ditrysia</taxon>
        <taxon>Pyraloidea</taxon>
        <taxon>Crambidae</taxon>
        <taxon>Crambinae</taxon>
        <taxon>Diatraea</taxon>
    </lineage>
</organism>
<evidence type="ECO:0000259" key="6">
    <source>
        <dbReference type="Pfam" id="PF06632"/>
    </source>
</evidence>
<evidence type="ECO:0000313" key="8">
    <source>
        <dbReference type="EMBL" id="CAG9789088.1"/>
    </source>
</evidence>
<dbReference type="EMBL" id="OU893333">
    <property type="protein sequence ID" value="CAG9789088.1"/>
    <property type="molecule type" value="Genomic_DNA"/>
</dbReference>
<reference evidence="8" key="2">
    <citation type="submission" date="2022-10" db="EMBL/GenBank/DDBJ databases">
        <authorList>
            <consortium name="ENA_rothamsted_submissions"/>
            <consortium name="culmorum"/>
            <person name="King R."/>
        </authorList>
    </citation>
    <scope>NUCLEOTIDE SEQUENCE</scope>
</reference>
<keyword evidence="5" id="KW-0175">Coiled coil</keyword>
<evidence type="ECO:0000313" key="9">
    <source>
        <dbReference type="Proteomes" id="UP001153714"/>
    </source>
</evidence>
<sequence length="203" mass="23627">MDKGINNDISVTKLLIKGENVYLKLCWEKSKDCLFNVTLYDSNNNSWSGQFSSEFASLIDEPEEEYKNNVKNGLMGKCSDFVFNFVHVPGQSTAKFTWTKIFDDSTEMPYGFVDLHLDNEIESKDKLLDHLLNENNELKDLLEIYNRNNTALNDKVEKCKSELQEFVNEKIALESNLYGKFVQLLNEKKERIRLLEESIQNME</sequence>
<evidence type="ECO:0000256" key="1">
    <source>
        <dbReference type="ARBA" id="ARBA00004123"/>
    </source>
</evidence>
<protein>
    <submittedName>
        <fullName evidence="8">Uncharacterized protein</fullName>
    </submittedName>
</protein>
<gene>
    <name evidence="8" type="ORF">DIATSA_LOCUS6851</name>
</gene>